<evidence type="ECO:0000256" key="6">
    <source>
        <dbReference type="SAM" id="Phobius"/>
    </source>
</evidence>
<protein>
    <submittedName>
        <fullName evidence="8">Unannotated protein</fullName>
    </submittedName>
</protein>
<dbReference type="PROSITE" id="PS50928">
    <property type="entry name" value="ABC_TM1"/>
    <property type="match status" value="1"/>
</dbReference>
<dbReference type="PANTHER" id="PTHR30177:SF33">
    <property type="entry name" value="POSSIBLE OSMOPROTECTANT (GLYCINE BETAINE_CARNITINE_CHOLINE_L-PROLINE) TRANSPORT INTEGRAL MEMBRANE PROTEIN ABC TRANSPORTER PROZ"/>
    <property type="match status" value="1"/>
</dbReference>
<evidence type="ECO:0000256" key="4">
    <source>
        <dbReference type="ARBA" id="ARBA00022989"/>
    </source>
</evidence>
<evidence type="ECO:0000256" key="5">
    <source>
        <dbReference type="ARBA" id="ARBA00023136"/>
    </source>
</evidence>
<evidence type="ECO:0000259" key="7">
    <source>
        <dbReference type="PROSITE" id="PS50928"/>
    </source>
</evidence>
<dbReference type="Pfam" id="PF00528">
    <property type="entry name" value="BPD_transp_1"/>
    <property type="match status" value="1"/>
</dbReference>
<dbReference type="GO" id="GO:0055085">
    <property type="term" value="P:transmembrane transport"/>
    <property type="evidence" value="ECO:0007669"/>
    <property type="project" value="InterPro"/>
</dbReference>
<reference evidence="8" key="1">
    <citation type="submission" date="2020-05" db="EMBL/GenBank/DDBJ databases">
        <authorList>
            <person name="Chiriac C."/>
            <person name="Salcher M."/>
            <person name="Ghai R."/>
            <person name="Kavagutti S V."/>
        </authorList>
    </citation>
    <scope>NUCLEOTIDE SEQUENCE</scope>
</reference>
<dbReference type="PANTHER" id="PTHR30177">
    <property type="entry name" value="GLYCINE BETAINE/L-PROLINE TRANSPORT SYSTEM PERMEASE PROTEIN PROW"/>
    <property type="match status" value="1"/>
</dbReference>
<evidence type="ECO:0000256" key="3">
    <source>
        <dbReference type="ARBA" id="ARBA00022692"/>
    </source>
</evidence>
<feature type="transmembrane region" description="Helical" evidence="6">
    <location>
        <begin position="33"/>
        <end position="56"/>
    </location>
</feature>
<dbReference type="CDD" id="cd06261">
    <property type="entry name" value="TM_PBP2"/>
    <property type="match status" value="1"/>
</dbReference>
<dbReference type="InterPro" id="IPR000515">
    <property type="entry name" value="MetI-like"/>
</dbReference>
<dbReference type="EMBL" id="CAEZSG010000090">
    <property type="protein sequence ID" value="CAB4539194.1"/>
    <property type="molecule type" value="Genomic_DNA"/>
</dbReference>
<name>A0A6J6BKF2_9ZZZZ</name>
<feature type="transmembrane region" description="Helical" evidence="6">
    <location>
        <begin position="163"/>
        <end position="184"/>
    </location>
</feature>
<dbReference type="GO" id="GO:0016020">
    <property type="term" value="C:membrane"/>
    <property type="evidence" value="ECO:0007669"/>
    <property type="project" value="UniProtKB-SubCell"/>
</dbReference>
<feature type="domain" description="ABC transmembrane type-1" evidence="7">
    <location>
        <begin position="27"/>
        <end position="208"/>
    </location>
</feature>
<feature type="transmembrane region" description="Helical" evidence="6">
    <location>
        <begin position="94"/>
        <end position="115"/>
    </location>
</feature>
<keyword evidence="4 6" id="KW-1133">Transmembrane helix</keyword>
<feature type="transmembrane region" description="Helical" evidence="6">
    <location>
        <begin position="135"/>
        <end position="156"/>
    </location>
</feature>
<dbReference type="AlphaFoldDB" id="A0A6J6BKF2"/>
<proteinExistence type="predicted"/>
<dbReference type="GO" id="GO:0031460">
    <property type="term" value="P:glycine betaine transport"/>
    <property type="evidence" value="ECO:0007669"/>
    <property type="project" value="TreeGrafter"/>
</dbReference>
<gene>
    <name evidence="8" type="ORF">UFOPK1413_00645</name>
</gene>
<keyword evidence="5 6" id="KW-0472">Membrane</keyword>
<organism evidence="8">
    <name type="scientific">freshwater metagenome</name>
    <dbReference type="NCBI Taxonomy" id="449393"/>
    <lineage>
        <taxon>unclassified sequences</taxon>
        <taxon>metagenomes</taxon>
        <taxon>ecological metagenomes</taxon>
    </lineage>
</organism>
<keyword evidence="2" id="KW-0813">Transport</keyword>
<dbReference type="Gene3D" id="1.10.3720.10">
    <property type="entry name" value="MetI-like"/>
    <property type="match status" value="1"/>
</dbReference>
<dbReference type="SUPFAM" id="SSF161098">
    <property type="entry name" value="MetI-like"/>
    <property type="match status" value="1"/>
</dbReference>
<comment type="subcellular location">
    <subcellularLocation>
        <location evidence="1">Membrane</location>
        <topology evidence="1">Multi-pass membrane protein</topology>
    </subcellularLocation>
</comment>
<feature type="transmembrane region" description="Helical" evidence="6">
    <location>
        <begin position="68"/>
        <end position="87"/>
    </location>
</feature>
<accession>A0A6J6BKF2</accession>
<evidence type="ECO:0000256" key="1">
    <source>
        <dbReference type="ARBA" id="ARBA00004141"/>
    </source>
</evidence>
<keyword evidence="3 6" id="KW-0812">Transmembrane</keyword>
<dbReference type="InterPro" id="IPR035906">
    <property type="entry name" value="MetI-like_sf"/>
</dbReference>
<dbReference type="InterPro" id="IPR051204">
    <property type="entry name" value="ABC_transp_perm/SBD"/>
</dbReference>
<sequence length="228" mass="24141">MLEFGELGAWFSNTENWEGRYGLWNLISEHLGLTFLAIIVAAIVAIPLGVAIGHYGRGELFVMGLGSVSRAIPTMGLLFALVLVMGIEYRELSVVLALAAIAFPPLIAGAFSGVTTIPPWIRDSATAQGMTAWQLLRHVEIPLASASIIGGFRIAYIQVVSTVVLAPLVGLGGVGFGIIQGLALRDFPQVTASSIVIIVVTVLGERAIGLAQQFAGARLEPPQRLEQP</sequence>
<evidence type="ECO:0000313" key="8">
    <source>
        <dbReference type="EMBL" id="CAB4539194.1"/>
    </source>
</evidence>
<evidence type="ECO:0000256" key="2">
    <source>
        <dbReference type="ARBA" id="ARBA00022448"/>
    </source>
</evidence>